<dbReference type="RefSeq" id="WP_050056731.1">
    <property type="nucleotide sequence ID" value="NZ_CAQI01000053.1"/>
</dbReference>
<dbReference type="GO" id="GO:0006508">
    <property type="term" value="P:proteolysis"/>
    <property type="evidence" value="ECO:0007669"/>
    <property type="project" value="UniProtKB-KW"/>
</dbReference>
<name>A0A024H817_9MICC</name>
<reference evidence="4" key="1">
    <citation type="journal article" date="2014" name="Genome Announc.">
        <title>Genome Sequence of Arthrobacter siccitolerans 4J27, a Xeroprotectant-Producing Desiccation-Tolerant Microorganism.</title>
        <authorList>
            <person name="Manzanera M."/>
            <person name="Santa-Cruz-Calvo L."/>
            <person name="Vilchez J.I."/>
            <person name="Garcia-Fontana C."/>
            <person name="Silva-Castro G.A."/>
            <person name="Calvo C."/>
            <person name="Gonzalez-Lopez J."/>
        </authorList>
    </citation>
    <scope>NUCLEOTIDE SEQUENCE [LARGE SCALE GENOMIC DNA]</scope>
    <source>
        <strain evidence="4">4J27</strain>
    </source>
</reference>
<dbReference type="Proteomes" id="UP000035722">
    <property type="component" value="Unassembled WGS sequence"/>
</dbReference>
<evidence type="ECO:0000256" key="1">
    <source>
        <dbReference type="ARBA" id="ARBA00008542"/>
    </source>
</evidence>
<sequence>MSEQSIAGKKVAFLLTDGVEQIELTSPWQAVKEAGGQPTLVAPKSGKLQGFEGTEKGDTFDVDLTVAEANASDFDALVLPGGVVNADHLRVDKDAQAFTRSFFEQHKPVASICHGPWLLIEAGVLRGRNVTSYHTLQTDLKNAGANWTDEEVVVDQGLVTSRNPDDLPAFNSKLVEEISEGQHAGQTA</sequence>
<comment type="caution">
    <text evidence="3">The sequence shown here is derived from an EMBL/GenBank/DDBJ whole genome shotgun (WGS) entry which is preliminary data.</text>
</comment>
<evidence type="ECO:0000313" key="4">
    <source>
        <dbReference type="Proteomes" id="UP000035722"/>
    </source>
</evidence>
<evidence type="ECO:0000313" key="3">
    <source>
        <dbReference type="EMBL" id="CCQ47924.1"/>
    </source>
</evidence>
<protein>
    <submittedName>
        <fullName evidence="3">Protease I</fullName>
    </submittedName>
</protein>
<proteinExistence type="inferred from homology"/>
<dbReference type="InterPro" id="IPR002818">
    <property type="entry name" value="DJ-1/PfpI"/>
</dbReference>
<evidence type="ECO:0000259" key="2">
    <source>
        <dbReference type="Pfam" id="PF01965"/>
    </source>
</evidence>
<dbReference type="CDD" id="cd03134">
    <property type="entry name" value="GATase1_PfpI_like"/>
    <property type="match status" value="1"/>
</dbReference>
<dbReference type="Pfam" id="PF01965">
    <property type="entry name" value="DJ-1_PfpI"/>
    <property type="match status" value="1"/>
</dbReference>
<dbReference type="STRING" id="861266.ARTSIC4J27_3921"/>
<keyword evidence="4" id="KW-1185">Reference proteome</keyword>
<gene>
    <name evidence="3" type="ORF">ARTSIC4J27_3921</name>
</gene>
<dbReference type="NCBIfam" id="TIGR01382">
    <property type="entry name" value="PfpI"/>
    <property type="match status" value="1"/>
</dbReference>
<dbReference type="PANTHER" id="PTHR42733:SF12">
    <property type="entry name" value="PROTEINASE"/>
    <property type="match status" value="1"/>
</dbReference>
<keyword evidence="3" id="KW-0378">Hydrolase</keyword>
<dbReference type="Gene3D" id="3.40.50.880">
    <property type="match status" value="1"/>
</dbReference>
<accession>A0A024H817</accession>
<dbReference type="PROSITE" id="PS51276">
    <property type="entry name" value="PEPTIDASE_C56_PFPI"/>
    <property type="match status" value="1"/>
</dbReference>
<dbReference type="InterPro" id="IPR006286">
    <property type="entry name" value="C56_PfpI-like"/>
</dbReference>
<dbReference type="EMBL" id="CAQI01000053">
    <property type="protein sequence ID" value="CCQ47924.1"/>
    <property type="molecule type" value="Genomic_DNA"/>
</dbReference>
<dbReference type="GO" id="GO:0008233">
    <property type="term" value="F:peptidase activity"/>
    <property type="evidence" value="ECO:0007669"/>
    <property type="project" value="UniProtKB-KW"/>
</dbReference>
<keyword evidence="3" id="KW-0645">Protease</keyword>
<comment type="similarity">
    <text evidence="1">Belongs to the peptidase C56 family.</text>
</comment>
<organism evidence="3 4">
    <name type="scientific">Pseudarthrobacter siccitolerans</name>
    <dbReference type="NCBI Taxonomy" id="861266"/>
    <lineage>
        <taxon>Bacteria</taxon>
        <taxon>Bacillati</taxon>
        <taxon>Actinomycetota</taxon>
        <taxon>Actinomycetes</taxon>
        <taxon>Micrococcales</taxon>
        <taxon>Micrococcaceae</taxon>
        <taxon>Pseudarthrobacter</taxon>
    </lineage>
</organism>
<dbReference type="SUPFAM" id="SSF52317">
    <property type="entry name" value="Class I glutamine amidotransferase-like"/>
    <property type="match status" value="1"/>
</dbReference>
<feature type="domain" description="DJ-1/PfpI" evidence="2">
    <location>
        <begin position="9"/>
        <end position="177"/>
    </location>
</feature>
<dbReference type="AlphaFoldDB" id="A0A024H817"/>
<dbReference type="InterPro" id="IPR029062">
    <property type="entry name" value="Class_I_gatase-like"/>
</dbReference>
<dbReference type="PANTHER" id="PTHR42733">
    <property type="entry name" value="DJ-1 PROTEIN"/>
    <property type="match status" value="1"/>
</dbReference>
<dbReference type="OrthoDB" id="9792284at2"/>